<dbReference type="InterPro" id="IPR011042">
    <property type="entry name" value="6-blade_b-propeller_TolB-like"/>
</dbReference>
<dbReference type="PROSITE" id="PS51257">
    <property type="entry name" value="PROKAR_LIPOPROTEIN"/>
    <property type="match status" value="1"/>
</dbReference>
<keyword evidence="1" id="KW-0732">Signal</keyword>
<organism evidence="3 4">
    <name type="scientific">Caldimonas mangrovi</name>
    <dbReference type="NCBI Taxonomy" id="2944811"/>
    <lineage>
        <taxon>Bacteria</taxon>
        <taxon>Pseudomonadati</taxon>
        <taxon>Pseudomonadota</taxon>
        <taxon>Betaproteobacteria</taxon>
        <taxon>Burkholderiales</taxon>
        <taxon>Sphaerotilaceae</taxon>
        <taxon>Caldimonas</taxon>
    </lineage>
</organism>
<reference evidence="3" key="1">
    <citation type="submission" date="2022-05" db="EMBL/GenBank/DDBJ databases">
        <title>Schlegelella sp. nov., isolated from mangrove soil.</title>
        <authorList>
            <person name="Liu Y."/>
            <person name="Ge X."/>
            <person name="Liu W."/>
        </authorList>
    </citation>
    <scope>NUCLEOTIDE SEQUENCE</scope>
    <source>
        <strain evidence="3">S2-27</strain>
    </source>
</reference>
<dbReference type="SUPFAM" id="SSF49299">
    <property type="entry name" value="PKD domain"/>
    <property type="match status" value="1"/>
</dbReference>
<evidence type="ECO:0000256" key="1">
    <source>
        <dbReference type="SAM" id="SignalP"/>
    </source>
</evidence>
<dbReference type="PANTHER" id="PTHR19328:SF13">
    <property type="entry name" value="HIPL1 PROTEIN"/>
    <property type="match status" value="1"/>
</dbReference>
<comment type="caution">
    <text evidence="3">The sequence shown here is derived from an EMBL/GenBank/DDBJ whole genome shotgun (WGS) entry which is preliminary data.</text>
</comment>
<dbReference type="InterPro" id="IPR011041">
    <property type="entry name" value="Quinoprot_gluc/sorb_DH_b-prop"/>
</dbReference>
<sequence>MALRHAGRRLLAALACLQVLFIAGCGGGSGGDGNQPPVPVIASPAEGDTFRAGDRIDFSGQANDPEDGALPDSALTWWAELHHDTHTHPFVQETTGGSGGADIPVRGETSDNIWYRFHLRATDSDGRSVTVTRDVQPQKSQITLAAAPAGQGLQLTLDGQPVDAPVTLSGVVGIERDLGAPAEQVANGRRWTFSHWSDGGTRNHTVSTPSANTTYTATYTDAGPAGNQAPSVSLSAPATGTVGMPVSLAATAGDSDGSVASVAFLESSNVLGTDSSAPYSLNWTPTAAGSYTLRARATDDDGATTTSASVAIEIAPAGSNDTQAPSVTLTAPAQLATGLTGSLTVRATASDNVGVARVEFQVDGMAIGAADTAAPYQASLDTAAHARGQHVVRARAHDAAGNVSAWASATVRFDNNTADLPQGFIRTTYAGGLSNATAFAQAPDGRFFVAQQGGQLRVVKNGALLSTPFVQLAVDSSGERGLIGVALHPDFASNGWVYVHYTTTQGGTRNRISRFVANGDVAAGAETVLVNLPDLSSATNHNGGAMHFGSDGKLYVAVGDNADSAHAQDLDHPFGKILRFNDDGSIPSDNPFYGSRSGLARAIWAYGLRNPFTFAVQAGTGRLHINDVGQNTWEEVNVGAPGANYGWPQTEGPTGAGGVTAPLFAYRHSDTSPPGSGAGGFFTGFAIAGGAFYPASGSFPAGYRNSYYFADYASNYVGRLDLANGNAAYMFARVSGNPVDLRVGLDGALYVLTRGSLLRLGVP</sequence>
<dbReference type="InterPro" id="IPR012938">
    <property type="entry name" value="Glc/Sorbosone_DH"/>
</dbReference>
<evidence type="ECO:0000313" key="3">
    <source>
        <dbReference type="EMBL" id="MCM5678642.1"/>
    </source>
</evidence>
<dbReference type="SUPFAM" id="SSF50952">
    <property type="entry name" value="Soluble quinoprotein glucose dehydrogenase"/>
    <property type="match status" value="1"/>
</dbReference>
<gene>
    <name evidence="3" type="ORF">M8A51_03740</name>
</gene>
<dbReference type="PANTHER" id="PTHR19328">
    <property type="entry name" value="HEDGEHOG-INTERACTING PROTEIN"/>
    <property type="match status" value="1"/>
</dbReference>
<name>A0ABT0YIU1_9BURK</name>
<dbReference type="Gene3D" id="2.120.10.30">
    <property type="entry name" value="TolB, C-terminal domain"/>
    <property type="match status" value="1"/>
</dbReference>
<evidence type="ECO:0000259" key="2">
    <source>
        <dbReference type="Pfam" id="PF07995"/>
    </source>
</evidence>
<feature type="chain" id="PRO_5047293216" evidence="1">
    <location>
        <begin position="26"/>
        <end position="763"/>
    </location>
</feature>
<dbReference type="InterPro" id="IPR035986">
    <property type="entry name" value="PKD_dom_sf"/>
</dbReference>
<dbReference type="RefSeq" id="WP_251776781.1">
    <property type="nucleotide sequence ID" value="NZ_JAMKFE010000002.1"/>
</dbReference>
<feature type="signal peptide" evidence="1">
    <location>
        <begin position="1"/>
        <end position="25"/>
    </location>
</feature>
<dbReference type="Pfam" id="PF17957">
    <property type="entry name" value="Big_7"/>
    <property type="match status" value="2"/>
</dbReference>
<dbReference type="Pfam" id="PF07995">
    <property type="entry name" value="GSDH"/>
    <property type="match status" value="1"/>
</dbReference>
<keyword evidence="4" id="KW-1185">Reference proteome</keyword>
<dbReference type="Proteomes" id="UP001165541">
    <property type="component" value="Unassembled WGS sequence"/>
</dbReference>
<accession>A0ABT0YIU1</accession>
<dbReference type="InterPro" id="IPR013783">
    <property type="entry name" value="Ig-like_fold"/>
</dbReference>
<dbReference type="EMBL" id="JAMKFE010000002">
    <property type="protein sequence ID" value="MCM5678642.1"/>
    <property type="molecule type" value="Genomic_DNA"/>
</dbReference>
<protein>
    <submittedName>
        <fullName evidence="3">PQQ-dependent sugar dehydrogenase</fullName>
    </submittedName>
</protein>
<feature type="domain" description="Glucose/Sorbosone dehydrogenase" evidence="2">
    <location>
        <begin position="435"/>
        <end position="754"/>
    </location>
</feature>
<proteinExistence type="predicted"/>
<dbReference type="Gene3D" id="2.60.40.10">
    <property type="entry name" value="Immunoglobulins"/>
    <property type="match status" value="2"/>
</dbReference>
<evidence type="ECO:0000313" key="4">
    <source>
        <dbReference type="Proteomes" id="UP001165541"/>
    </source>
</evidence>